<dbReference type="AlphaFoldDB" id="A0A183IUC6"/>
<feature type="compositionally biased region" description="Basic and acidic residues" evidence="2">
    <location>
        <begin position="917"/>
        <end position="943"/>
    </location>
</feature>
<feature type="coiled-coil region" evidence="1">
    <location>
        <begin position="665"/>
        <end position="692"/>
    </location>
</feature>
<feature type="compositionally biased region" description="Low complexity" evidence="2">
    <location>
        <begin position="85"/>
        <end position="95"/>
    </location>
</feature>
<feature type="coiled-coil region" evidence="1">
    <location>
        <begin position="529"/>
        <end position="630"/>
    </location>
</feature>
<feature type="coiled-coil region" evidence="1">
    <location>
        <begin position="722"/>
        <end position="807"/>
    </location>
</feature>
<keyword evidence="4" id="KW-1185">Reference proteome</keyword>
<feature type="compositionally biased region" description="Basic and acidic residues" evidence="2">
    <location>
        <begin position="210"/>
        <end position="219"/>
    </location>
</feature>
<gene>
    <name evidence="3" type="ORF">SBAD_LOCUS7223</name>
</gene>
<feature type="region of interest" description="Disordered" evidence="2">
    <location>
        <begin position="874"/>
        <end position="896"/>
    </location>
</feature>
<dbReference type="PANTHER" id="PTHR15742">
    <property type="entry name" value="GIRDIN"/>
    <property type="match status" value="1"/>
</dbReference>
<dbReference type="Proteomes" id="UP000270296">
    <property type="component" value="Unassembled WGS sequence"/>
</dbReference>
<feature type="compositionally biased region" description="Polar residues" evidence="2">
    <location>
        <begin position="881"/>
        <end position="890"/>
    </location>
</feature>
<accession>A0A183IUC6</accession>
<protein>
    <submittedName>
        <fullName evidence="5">Protein SOGA2</fullName>
    </submittedName>
</protein>
<name>A0A183IUC6_9BILA</name>
<dbReference type="WBParaSite" id="SBAD_0000749301-mRNA-1">
    <property type="protein sequence ID" value="SBAD_0000749301-mRNA-1"/>
    <property type="gene ID" value="SBAD_0000749301"/>
</dbReference>
<feature type="coiled-coil region" evidence="1">
    <location>
        <begin position="279"/>
        <end position="462"/>
    </location>
</feature>
<proteinExistence type="predicted"/>
<feature type="region of interest" description="Disordered" evidence="2">
    <location>
        <begin position="85"/>
        <end position="232"/>
    </location>
</feature>
<reference evidence="3 4" key="2">
    <citation type="submission" date="2018-11" db="EMBL/GenBank/DDBJ databases">
        <authorList>
            <consortium name="Pathogen Informatics"/>
        </authorList>
    </citation>
    <scope>NUCLEOTIDE SEQUENCE [LARGE SCALE GENOMIC DNA]</scope>
</reference>
<dbReference type="InterPro" id="IPR049885">
    <property type="entry name" value="MTCL1-3"/>
</dbReference>
<feature type="region of interest" description="Disordered" evidence="2">
    <location>
        <begin position="501"/>
        <end position="522"/>
    </location>
</feature>
<sequence>MLVIISLNFSVTSAIERSSNYSFASRSSTGSRLFSSTSDKRSYSTATTTGIRVGGDTCTGFEPQSWRPERCKKCFRVKEQHESSASSLSTASSVSRPYNGVLKHQGSTSRDGKEQPSRSTWRSRVYGTSEGALSSKTDCKIKPADSSSKRDVGESSEQAKKNTPKVENKDRKVVGSVLQLDSTSPGKLENKDSKLSPESPSKPPGNQLLDTHDVFRGADSDSPEAETPRDGMIRTISYESVASTLCDVSSMVTAKTGASITSERSSTPTESLDETKFYLRSIKAQLEIMENKCAMLEAENSQLRQGASSMFSANDNETIKSLQERLGTMESLYQDYRDENTVLKCELRDLQDMSAKYSESEDLQNEIAEMHDQYREDEIEEFRELQRELEQTAKNCRILQFKLRKAERRNDQTEADRQHLEEKIQELLANIGGVDPTETPRRRELEAELRIAKEVSVRLHNELEMMDEKRCKLEDENFYLKERIRELEAREKLLEQSRRRTFGSNSKLHEARAGTSESTGQDITTSHALRDLQDALERETDLKDQLKFAEDDIRDIRRKLGDLETENESLMRQLAKMTSQNIKRDGKPPMLRSYSEGHAKVELELAEHEAQVLKSRLTKTERENEKIVAKLFLLQKELKKIGGKTDFSDDEILSAVPDIYYKQKAKILEEEVEELRAKLDSYKAEADQTFDTISSSQFQDDLTERASNTSTSSNQIDESRKLQIVEEEAKVLHQRIAFLEAENERLSDETKKSMFGKYGKGASQDIARVTERANQMEKDIHRFIARISELESEKELLSKDVERRKKLDLIKKDQMNIMNEQIKNICVATASVSELREKVTALLKDNVVLSYELKTERTKCRELEEQLTEYRKSLSPFEGTRSPNMSSPKDNTFEDSPEVQDILDSVQEIQRRVGYEMDHLGQRIENSTRQKETSTSEKADGGKSQDIMPKCAEQITESFGMIINELNVLKEKLKMCTFSKRVNDRSQEIPKKDDKEVRELRERLKLVCHTKSVR</sequence>
<reference evidence="5" key="1">
    <citation type="submission" date="2016-06" db="UniProtKB">
        <authorList>
            <consortium name="WormBaseParasite"/>
        </authorList>
    </citation>
    <scope>IDENTIFICATION</scope>
</reference>
<evidence type="ECO:0000313" key="5">
    <source>
        <dbReference type="WBParaSite" id="SBAD_0000749301-mRNA-1"/>
    </source>
</evidence>
<feature type="compositionally biased region" description="Basic and acidic residues" evidence="2">
    <location>
        <begin position="137"/>
        <end position="173"/>
    </location>
</feature>
<evidence type="ECO:0000313" key="3">
    <source>
        <dbReference type="EMBL" id="VDP12347.1"/>
    </source>
</evidence>
<keyword evidence="1" id="KW-0175">Coiled coil</keyword>
<organism evidence="5">
    <name type="scientific">Soboliphyme baturini</name>
    <dbReference type="NCBI Taxonomy" id="241478"/>
    <lineage>
        <taxon>Eukaryota</taxon>
        <taxon>Metazoa</taxon>
        <taxon>Ecdysozoa</taxon>
        <taxon>Nematoda</taxon>
        <taxon>Enoplea</taxon>
        <taxon>Dorylaimia</taxon>
        <taxon>Dioctophymatida</taxon>
        <taxon>Dioctophymatoidea</taxon>
        <taxon>Soboliphymatidae</taxon>
        <taxon>Soboliphyme</taxon>
    </lineage>
</organism>
<evidence type="ECO:0000256" key="1">
    <source>
        <dbReference type="SAM" id="Coils"/>
    </source>
</evidence>
<feature type="region of interest" description="Disordered" evidence="2">
    <location>
        <begin position="917"/>
        <end position="945"/>
    </location>
</feature>
<dbReference type="PANTHER" id="PTHR15742:SF5">
    <property type="entry name" value="GIRDIN"/>
    <property type="match status" value="1"/>
</dbReference>
<evidence type="ECO:0000313" key="4">
    <source>
        <dbReference type="Proteomes" id="UP000270296"/>
    </source>
</evidence>
<dbReference type="OrthoDB" id="10036174at2759"/>
<dbReference type="EMBL" id="UZAM01010434">
    <property type="protein sequence ID" value="VDP12347.1"/>
    <property type="molecule type" value="Genomic_DNA"/>
</dbReference>
<evidence type="ECO:0000256" key="2">
    <source>
        <dbReference type="SAM" id="MobiDB-lite"/>
    </source>
</evidence>